<name>A0A2Z6MV56_TRISU</name>
<evidence type="ECO:0000313" key="2">
    <source>
        <dbReference type="Proteomes" id="UP000242715"/>
    </source>
</evidence>
<dbReference type="PANTHER" id="PTHR36617">
    <property type="entry name" value="PROTEIN, PUTATIVE-RELATED"/>
    <property type="match status" value="1"/>
</dbReference>
<dbReference type="OrthoDB" id="1426902at2759"/>
<keyword evidence="2" id="KW-1185">Reference proteome</keyword>
<protein>
    <recommendedName>
        <fullName evidence="3">Reverse transcriptase zinc-binding domain-containing protein</fullName>
    </recommendedName>
</protein>
<organism evidence="1 2">
    <name type="scientific">Trifolium subterraneum</name>
    <name type="common">Subterranean clover</name>
    <dbReference type="NCBI Taxonomy" id="3900"/>
    <lineage>
        <taxon>Eukaryota</taxon>
        <taxon>Viridiplantae</taxon>
        <taxon>Streptophyta</taxon>
        <taxon>Embryophyta</taxon>
        <taxon>Tracheophyta</taxon>
        <taxon>Spermatophyta</taxon>
        <taxon>Magnoliopsida</taxon>
        <taxon>eudicotyledons</taxon>
        <taxon>Gunneridae</taxon>
        <taxon>Pentapetalae</taxon>
        <taxon>rosids</taxon>
        <taxon>fabids</taxon>
        <taxon>Fabales</taxon>
        <taxon>Fabaceae</taxon>
        <taxon>Papilionoideae</taxon>
        <taxon>50 kb inversion clade</taxon>
        <taxon>NPAAA clade</taxon>
        <taxon>Hologalegina</taxon>
        <taxon>IRL clade</taxon>
        <taxon>Trifolieae</taxon>
        <taxon>Trifolium</taxon>
    </lineage>
</organism>
<reference evidence="2" key="1">
    <citation type="journal article" date="2017" name="Front. Plant Sci.">
        <title>Climate Clever Clovers: New Paradigm to Reduce the Environmental Footprint of Ruminants by Breeding Low Methanogenic Forages Utilizing Haplotype Variation.</title>
        <authorList>
            <person name="Kaur P."/>
            <person name="Appels R."/>
            <person name="Bayer P.E."/>
            <person name="Keeble-Gagnere G."/>
            <person name="Wang J."/>
            <person name="Hirakawa H."/>
            <person name="Shirasawa K."/>
            <person name="Vercoe P."/>
            <person name="Stefanova K."/>
            <person name="Durmic Z."/>
            <person name="Nichols P."/>
            <person name="Revell C."/>
            <person name="Isobe S.N."/>
            <person name="Edwards D."/>
            <person name="Erskine W."/>
        </authorList>
    </citation>
    <scope>NUCLEOTIDE SEQUENCE [LARGE SCALE GENOMIC DNA]</scope>
    <source>
        <strain evidence="2">cv. Daliak</strain>
    </source>
</reference>
<proteinExistence type="predicted"/>
<evidence type="ECO:0008006" key="3">
    <source>
        <dbReference type="Google" id="ProtNLM"/>
    </source>
</evidence>
<dbReference type="EMBL" id="DF973357">
    <property type="protein sequence ID" value="GAU27570.1"/>
    <property type="molecule type" value="Genomic_DNA"/>
</dbReference>
<gene>
    <name evidence="1" type="ORF">TSUD_30020</name>
</gene>
<dbReference type="AlphaFoldDB" id="A0A2Z6MV56"/>
<evidence type="ECO:0000313" key="1">
    <source>
        <dbReference type="EMBL" id="GAU27570.1"/>
    </source>
</evidence>
<accession>A0A2Z6MV56</accession>
<dbReference type="PANTHER" id="PTHR36617:SF5">
    <property type="entry name" value="OS05G0421675 PROTEIN"/>
    <property type="match status" value="1"/>
</dbReference>
<sequence length="103" mass="11362">MLRGGEREIESWGRGGSSWWREIVQIRDNGGGIGGAWFGEYISKKVGDGSDTLFWTDPWVDETHLSERFGRLFDLAETRSCSAAEMASLGWGMARRRGCGGGS</sequence>
<dbReference type="Proteomes" id="UP000242715">
    <property type="component" value="Unassembled WGS sequence"/>
</dbReference>